<comment type="similarity">
    <text evidence="6">Belongs to the methyltransferase superfamily. tRNA (adenine-N(6)-)-methyltransferase family.</text>
</comment>
<dbReference type="InterPro" id="IPR029063">
    <property type="entry name" value="SAM-dependent_MTases_sf"/>
</dbReference>
<dbReference type="Gene3D" id="3.40.50.150">
    <property type="entry name" value="Vaccinia Virus protein VP39"/>
    <property type="match status" value="1"/>
</dbReference>
<keyword evidence="5 6" id="KW-0819">tRNA processing</keyword>
<dbReference type="HAMAP" id="MF_01872">
    <property type="entry name" value="tRNA_methyltr_YfiC"/>
    <property type="match status" value="1"/>
</dbReference>
<dbReference type="InterPro" id="IPR050210">
    <property type="entry name" value="tRNA_Adenine-N(6)_MTase"/>
</dbReference>
<keyword evidence="1 6" id="KW-0963">Cytoplasm</keyword>
<evidence type="ECO:0000256" key="1">
    <source>
        <dbReference type="ARBA" id="ARBA00022490"/>
    </source>
</evidence>
<organism evidence="8 9">
    <name type="scientific">Mucilaginibacter pocheonensis</name>
    <dbReference type="NCBI Taxonomy" id="398050"/>
    <lineage>
        <taxon>Bacteria</taxon>
        <taxon>Pseudomonadati</taxon>
        <taxon>Bacteroidota</taxon>
        <taxon>Sphingobacteriia</taxon>
        <taxon>Sphingobacteriales</taxon>
        <taxon>Sphingobacteriaceae</taxon>
        <taxon>Mucilaginibacter</taxon>
    </lineage>
</organism>
<evidence type="ECO:0000259" key="7">
    <source>
        <dbReference type="Pfam" id="PF05175"/>
    </source>
</evidence>
<accession>A0ABU1T630</accession>
<keyword evidence="2 6" id="KW-0489">Methyltransferase</keyword>
<keyword evidence="9" id="KW-1185">Reference proteome</keyword>
<dbReference type="Proteomes" id="UP001247620">
    <property type="component" value="Unassembled WGS sequence"/>
</dbReference>
<feature type="domain" description="Methyltransferase small" evidence="7">
    <location>
        <begin position="26"/>
        <end position="138"/>
    </location>
</feature>
<dbReference type="GO" id="GO:0032259">
    <property type="term" value="P:methylation"/>
    <property type="evidence" value="ECO:0007669"/>
    <property type="project" value="UniProtKB-KW"/>
</dbReference>
<dbReference type="PROSITE" id="PS00092">
    <property type="entry name" value="N6_MTASE"/>
    <property type="match status" value="1"/>
</dbReference>
<dbReference type="RefSeq" id="WP_310091950.1">
    <property type="nucleotide sequence ID" value="NZ_JAVDUU010000001.1"/>
</dbReference>
<dbReference type="SUPFAM" id="SSF53335">
    <property type="entry name" value="S-adenosyl-L-methionine-dependent methyltransferases"/>
    <property type="match status" value="1"/>
</dbReference>
<gene>
    <name evidence="8" type="ORF">J2W55_000661</name>
</gene>
<dbReference type="GO" id="GO:0008168">
    <property type="term" value="F:methyltransferase activity"/>
    <property type="evidence" value="ECO:0007669"/>
    <property type="project" value="UniProtKB-KW"/>
</dbReference>
<evidence type="ECO:0000256" key="5">
    <source>
        <dbReference type="ARBA" id="ARBA00022694"/>
    </source>
</evidence>
<dbReference type="InterPro" id="IPR002052">
    <property type="entry name" value="DNA_methylase_N6_adenine_CS"/>
</dbReference>
<dbReference type="EMBL" id="JAVDUU010000001">
    <property type="protein sequence ID" value="MDR6940833.1"/>
    <property type="molecule type" value="Genomic_DNA"/>
</dbReference>
<evidence type="ECO:0000313" key="8">
    <source>
        <dbReference type="EMBL" id="MDR6940833.1"/>
    </source>
</evidence>
<comment type="function">
    <text evidence="6">Specifically methylates the adenine in position 37 of tRNA(1)(Val) (anticodon cmo5UAC).</text>
</comment>
<dbReference type="Pfam" id="PF05175">
    <property type="entry name" value="MTS"/>
    <property type="match status" value="1"/>
</dbReference>
<dbReference type="PANTHER" id="PTHR47739:SF1">
    <property type="entry name" value="TRNA1(VAL) (ADENINE(37)-N6)-METHYLTRANSFERASE"/>
    <property type="match status" value="1"/>
</dbReference>
<keyword evidence="4 6" id="KW-0949">S-adenosyl-L-methionine</keyword>
<protein>
    <recommendedName>
        <fullName evidence="6">tRNA1(Val) (adenine(37)-N6)-methyltransferase</fullName>
        <ecNumber evidence="6">2.1.1.223</ecNumber>
    </recommendedName>
    <alternativeName>
        <fullName evidence="6">tRNA m6A37 methyltransferase</fullName>
    </alternativeName>
</protein>
<dbReference type="CDD" id="cd02440">
    <property type="entry name" value="AdoMet_MTases"/>
    <property type="match status" value="1"/>
</dbReference>
<dbReference type="InterPro" id="IPR022882">
    <property type="entry name" value="tRNA_adenine-N6_MeTrfase"/>
</dbReference>
<evidence type="ECO:0000313" key="9">
    <source>
        <dbReference type="Proteomes" id="UP001247620"/>
    </source>
</evidence>
<dbReference type="PANTHER" id="PTHR47739">
    <property type="entry name" value="TRNA1(VAL) (ADENINE(37)-N6)-METHYLTRANSFERASE"/>
    <property type="match status" value="1"/>
</dbReference>
<evidence type="ECO:0000256" key="6">
    <source>
        <dbReference type="HAMAP-Rule" id="MF_01872"/>
    </source>
</evidence>
<proteinExistence type="inferred from homology"/>
<keyword evidence="3 6" id="KW-0808">Transferase</keyword>
<evidence type="ECO:0000256" key="4">
    <source>
        <dbReference type="ARBA" id="ARBA00022691"/>
    </source>
</evidence>
<reference evidence="8 9" key="1">
    <citation type="submission" date="2023-07" db="EMBL/GenBank/DDBJ databases">
        <title>Sorghum-associated microbial communities from plants grown in Nebraska, USA.</title>
        <authorList>
            <person name="Schachtman D."/>
        </authorList>
    </citation>
    <scope>NUCLEOTIDE SEQUENCE [LARGE SCALE GENOMIC DNA]</scope>
    <source>
        <strain evidence="8 9">3262</strain>
    </source>
</reference>
<comment type="catalytic activity">
    <reaction evidence="6">
        <text>adenosine(37) in tRNA1(Val) + S-adenosyl-L-methionine = N(6)-methyladenosine(37) in tRNA1(Val) + S-adenosyl-L-homocysteine + H(+)</text>
        <dbReference type="Rhea" id="RHEA:43160"/>
        <dbReference type="Rhea" id="RHEA-COMP:10369"/>
        <dbReference type="Rhea" id="RHEA-COMP:10370"/>
        <dbReference type="ChEBI" id="CHEBI:15378"/>
        <dbReference type="ChEBI" id="CHEBI:57856"/>
        <dbReference type="ChEBI" id="CHEBI:59789"/>
        <dbReference type="ChEBI" id="CHEBI:74411"/>
        <dbReference type="ChEBI" id="CHEBI:74449"/>
        <dbReference type="EC" id="2.1.1.223"/>
    </reaction>
</comment>
<sequence length="237" mass="26036">MANIFRFKQFSVDQAGCAMKINTDGVLLGALTAADKPLSILDIGTGTGVIALMLAQRFANAHIDACEIDESTATTAASNFKNSPFADRLTLHPSGFEAFFDAYPERKYDLIVSNPPFYINSLQSPGVKKNLAKHAGARFFDELMLGISDHLATDGVCWLILPVGTAAMVKNLAVQHRLYLQKTISICSFKDDEPHREILAFGFGADGADEERLVIYDGLKVYSKGYQEILKEFLTIF</sequence>
<dbReference type="EC" id="2.1.1.223" evidence="6"/>
<comment type="subcellular location">
    <subcellularLocation>
        <location evidence="6">Cytoplasm</location>
    </subcellularLocation>
</comment>
<name>A0ABU1T630_9SPHI</name>
<comment type="caution">
    <text evidence="8">The sequence shown here is derived from an EMBL/GenBank/DDBJ whole genome shotgun (WGS) entry which is preliminary data.</text>
</comment>
<dbReference type="InterPro" id="IPR007848">
    <property type="entry name" value="Small_mtfrase_dom"/>
</dbReference>
<evidence type="ECO:0000256" key="2">
    <source>
        <dbReference type="ARBA" id="ARBA00022603"/>
    </source>
</evidence>
<evidence type="ECO:0000256" key="3">
    <source>
        <dbReference type="ARBA" id="ARBA00022679"/>
    </source>
</evidence>